<dbReference type="RefSeq" id="WP_154267196.1">
    <property type="nucleotide sequence ID" value="NZ_JANFYL010000003.1"/>
</dbReference>
<organism evidence="1 2">
    <name type="scientific">Agathobacter rectalis</name>
    <dbReference type="NCBI Taxonomy" id="39491"/>
    <lineage>
        <taxon>Bacteria</taxon>
        <taxon>Bacillati</taxon>
        <taxon>Bacillota</taxon>
        <taxon>Clostridia</taxon>
        <taxon>Lachnospirales</taxon>
        <taxon>Lachnospiraceae</taxon>
        <taxon>Agathobacter</taxon>
    </lineage>
</organism>
<proteinExistence type="predicted"/>
<dbReference type="AlphaFoldDB" id="A0A6L5T9H3"/>
<reference evidence="1 2" key="1">
    <citation type="journal article" date="2019" name="Nat. Med.">
        <title>A library of human gut bacterial isolates paired with longitudinal multiomics data enables mechanistic microbiome research.</title>
        <authorList>
            <person name="Poyet M."/>
            <person name="Groussin M."/>
            <person name="Gibbons S.M."/>
            <person name="Avila-Pacheco J."/>
            <person name="Jiang X."/>
            <person name="Kearney S.M."/>
            <person name="Perrotta A.R."/>
            <person name="Berdy B."/>
            <person name="Zhao S."/>
            <person name="Lieberman T.D."/>
            <person name="Swanson P.K."/>
            <person name="Smith M."/>
            <person name="Roesemann S."/>
            <person name="Alexander J.E."/>
            <person name="Rich S.A."/>
            <person name="Livny J."/>
            <person name="Vlamakis H."/>
            <person name="Clish C."/>
            <person name="Bullock K."/>
            <person name="Deik A."/>
            <person name="Scott J."/>
            <person name="Pierce K.A."/>
            <person name="Xavier R.J."/>
            <person name="Alm E.J."/>
        </authorList>
    </citation>
    <scope>NUCLEOTIDE SEQUENCE [LARGE SCALE GENOMIC DNA]</scope>
    <source>
        <strain evidence="1 2">BIOML-A11</strain>
    </source>
</reference>
<gene>
    <name evidence="1" type="ORF">GKE07_10735</name>
</gene>
<comment type="caution">
    <text evidence="1">The sequence shown here is derived from an EMBL/GenBank/DDBJ whole genome shotgun (WGS) entry which is preliminary data.</text>
</comment>
<dbReference type="EMBL" id="WKQP01000016">
    <property type="protein sequence ID" value="MSC60662.1"/>
    <property type="molecule type" value="Genomic_DNA"/>
</dbReference>
<name>A0A6L5T9H3_9FIRM</name>
<accession>A0A6L5T9H3</accession>
<sequence length="78" mass="9421">MRNSFYNGFIDTDDLMPDSENNKIRELSEEGKQQYLEERIRKFEIDAMQQVSFLDGINFREDENTFLEDLSREMYLVI</sequence>
<evidence type="ECO:0000313" key="1">
    <source>
        <dbReference type="EMBL" id="MSC60662.1"/>
    </source>
</evidence>
<protein>
    <submittedName>
        <fullName evidence="1">Uncharacterized protein</fullName>
    </submittedName>
</protein>
<evidence type="ECO:0000313" key="2">
    <source>
        <dbReference type="Proteomes" id="UP000479563"/>
    </source>
</evidence>
<dbReference type="Proteomes" id="UP000479563">
    <property type="component" value="Unassembled WGS sequence"/>
</dbReference>